<dbReference type="Proteomes" id="UP000661077">
    <property type="component" value="Unassembled WGS sequence"/>
</dbReference>
<organism evidence="3 4">
    <name type="scientific">Steroidobacter gossypii</name>
    <dbReference type="NCBI Taxonomy" id="2805490"/>
    <lineage>
        <taxon>Bacteria</taxon>
        <taxon>Pseudomonadati</taxon>
        <taxon>Pseudomonadota</taxon>
        <taxon>Gammaproteobacteria</taxon>
        <taxon>Steroidobacterales</taxon>
        <taxon>Steroidobacteraceae</taxon>
        <taxon>Steroidobacter</taxon>
    </lineage>
</organism>
<evidence type="ECO:0000259" key="2">
    <source>
        <dbReference type="Pfam" id="PF13495"/>
    </source>
</evidence>
<evidence type="ECO:0000256" key="1">
    <source>
        <dbReference type="ARBA" id="ARBA00023125"/>
    </source>
</evidence>
<dbReference type="InterPro" id="IPR004107">
    <property type="entry name" value="Integrase_SAM-like_N"/>
</dbReference>
<gene>
    <name evidence="3" type="ORF">JM946_00190</name>
</gene>
<evidence type="ECO:0000313" key="4">
    <source>
        <dbReference type="Proteomes" id="UP000661077"/>
    </source>
</evidence>
<proteinExistence type="predicted"/>
<evidence type="ECO:0000313" key="3">
    <source>
        <dbReference type="EMBL" id="MBM0103138.1"/>
    </source>
</evidence>
<keyword evidence="4" id="KW-1185">Reference proteome</keyword>
<dbReference type="EMBL" id="JAEVLS010000001">
    <property type="protein sequence ID" value="MBM0103138.1"/>
    <property type="molecule type" value="Genomic_DNA"/>
</dbReference>
<feature type="domain" description="Integrase SAM-like N-terminal" evidence="2">
    <location>
        <begin position="10"/>
        <end position="81"/>
    </location>
</feature>
<dbReference type="Pfam" id="PF13495">
    <property type="entry name" value="Phage_int_SAM_4"/>
    <property type="match status" value="1"/>
</dbReference>
<name>A0ABS1WQ94_9GAMM</name>
<keyword evidence="1" id="KW-0238">DNA-binding</keyword>
<comment type="caution">
    <text evidence="3">The sequence shown here is derived from an EMBL/GenBank/DDBJ whole genome shotgun (WGS) entry which is preliminary data.</text>
</comment>
<reference evidence="3 4" key="1">
    <citation type="journal article" date="2021" name="Int. J. Syst. Evol. Microbiol.">
        <title>Steroidobacter gossypii sp. nov., isolated from soil of cotton cropping field.</title>
        <authorList>
            <person name="Huang R."/>
            <person name="Yang S."/>
            <person name="Zhen C."/>
            <person name="Liu W."/>
        </authorList>
    </citation>
    <scope>NUCLEOTIDE SEQUENCE [LARGE SCALE GENOMIC DNA]</scope>
    <source>
        <strain evidence="3 4">S1-65</strain>
    </source>
</reference>
<accession>A0ABS1WQ94</accession>
<dbReference type="InterPro" id="IPR010998">
    <property type="entry name" value="Integrase_recombinase_N"/>
</dbReference>
<dbReference type="Gene3D" id="1.10.150.130">
    <property type="match status" value="1"/>
</dbReference>
<protein>
    <submittedName>
        <fullName evidence="3">Phage integrase N-terminal SAM-like domain-containing protein</fullName>
    </submittedName>
</protein>
<sequence length="101" mass="11772">MIRRIETRRLLDQVRELIRIRHYSIRTEQVYVQWIKRFILFHDKRHPLEMGADEVTAFLRHLTVMRNVAASTQNQALNAILTGAGSMLSLRHVAPSIRAPA</sequence>